<dbReference type="GO" id="GO:0005524">
    <property type="term" value="F:ATP binding"/>
    <property type="evidence" value="ECO:0007669"/>
    <property type="project" value="UniProtKB-KW"/>
</dbReference>
<organism evidence="13 14">
    <name type="scientific">Kalmanozyma brasiliensis (strain GHG001)</name>
    <name type="common">Yeast</name>
    <name type="synonym">Pseudozyma brasiliensis</name>
    <dbReference type="NCBI Taxonomy" id="1365824"/>
    <lineage>
        <taxon>Eukaryota</taxon>
        <taxon>Fungi</taxon>
        <taxon>Dikarya</taxon>
        <taxon>Basidiomycota</taxon>
        <taxon>Ustilaginomycotina</taxon>
        <taxon>Ustilaginomycetes</taxon>
        <taxon>Ustilaginales</taxon>
        <taxon>Ustilaginaceae</taxon>
        <taxon>Kalmanozyma</taxon>
    </lineage>
</organism>
<dbReference type="OMA" id="KLHVPMV"/>
<feature type="compositionally biased region" description="Acidic residues" evidence="11">
    <location>
        <begin position="438"/>
        <end position="467"/>
    </location>
</feature>
<keyword evidence="3" id="KW-0597">Phosphoprotein</keyword>
<dbReference type="GO" id="GO:0000479">
    <property type="term" value="P:endonucleolytic cleavage of tricistronic rRNA transcript (SSU-rRNA, 5.8S rRNA, LSU-rRNA)"/>
    <property type="evidence" value="ECO:0007669"/>
    <property type="project" value="TreeGrafter"/>
</dbReference>
<dbReference type="GO" id="GO:0005525">
    <property type="term" value="F:GTP binding"/>
    <property type="evidence" value="ECO:0007669"/>
    <property type="project" value="UniProtKB-KW"/>
</dbReference>
<evidence type="ECO:0000256" key="8">
    <source>
        <dbReference type="ARBA" id="ARBA00023242"/>
    </source>
</evidence>
<dbReference type="SMART" id="SM00785">
    <property type="entry name" value="AARP2CN"/>
    <property type="match status" value="1"/>
</dbReference>
<dbReference type="GO" id="GO:0003924">
    <property type="term" value="F:GTPase activity"/>
    <property type="evidence" value="ECO:0007669"/>
    <property type="project" value="TreeGrafter"/>
</dbReference>
<accession>V5GQD9</accession>
<evidence type="ECO:0000256" key="4">
    <source>
        <dbReference type="ARBA" id="ARBA00022741"/>
    </source>
</evidence>
<evidence type="ECO:0000256" key="3">
    <source>
        <dbReference type="ARBA" id="ARBA00022553"/>
    </source>
</evidence>
<feature type="region of interest" description="Disordered" evidence="11">
    <location>
        <begin position="562"/>
        <end position="631"/>
    </location>
</feature>
<feature type="region of interest" description="Disordered" evidence="11">
    <location>
        <begin position="1103"/>
        <end position="1161"/>
    </location>
</feature>
<dbReference type="SMART" id="SM01362">
    <property type="entry name" value="DUF663"/>
    <property type="match status" value="1"/>
</dbReference>
<reference evidence="14" key="1">
    <citation type="journal article" date="2013" name="Genome Announc.">
        <title>Draft genome sequence of Pseudozyma brasiliensis sp. nov. strain GHG001, a high producer of endo-1,4-xylanase isolated from an insect pest of sugarcane.</title>
        <authorList>
            <person name="Oliveira J.V.D.C."/>
            <person name="dos Santos R.A.C."/>
            <person name="Borges T.A."/>
            <person name="Riano-Pachon D.M."/>
            <person name="Goldman G.H."/>
        </authorList>
    </citation>
    <scope>NUCLEOTIDE SEQUENCE [LARGE SCALE GENOMIC DNA]</scope>
    <source>
        <strain evidence="14">GHG001</strain>
    </source>
</reference>
<feature type="region of interest" description="Disordered" evidence="11">
    <location>
        <begin position="652"/>
        <end position="700"/>
    </location>
</feature>
<comment type="subcellular location">
    <subcellularLocation>
        <location evidence="1">Nucleus</location>
        <location evidence="1">Nucleolus</location>
    </subcellularLocation>
</comment>
<evidence type="ECO:0000256" key="11">
    <source>
        <dbReference type="SAM" id="MobiDB-lite"/>
    </source>
</evidence>
<dbReference type="InterPro" id="IPR030387">
    <property type="entry name" value="G_Bms1/Tsr1_dom"/>
</dbReference>
<dbReference type="FunFam" id="3.40.50.300:FF:000105">
    <property type="entry name" value="BMS1 ribosome biogenesis factor"/>
    <property type="match status" value="1"/>
</dbReference>
<dbReference type="PANTHER" id="PTHR12858">
    <property type="entry name" value="RIBOSOME BIOGENESIS PROTEIN"/>
    <property type="match status" value="1"/>
</dbReference>
<keyword evidence="8" id="KW-0539">Nucleus</keyword>
<dbReference type="Proteomes" id="UP000019377">
    <property type="component" value="Unassembled WGS sequence"/>
</dbReference>
<feature type="domain" description="Bms1-type G" evidence="12">
    <location>
        <begin position="72"/>
        <end position="237"/>
    </location>
</feature>
<feature type="region of interest" description="Disordered" evidence="11">
    <location>
        <begin position="438"/>
        <end position="538"/>
    </location>
</feature>
<dbReference type="SUPFAM" id="SSF52540">
    <property type="entry name" value="P-loop containing nucleoside triphosphate hydrolases"/>
    <property type="match status" value="1"/>
</dbReference>
<dbReference type="STRING" id="1365824.V5GQD9"/>
<name>V5GQD9_KALBG</name>
<dbReference type="Pfam" id="PF08142">
    <property type="entry name" value="AARP2CN"/>
    <property type="match status" value="1"/>
</dbReference>
<feature type="compositionally biased region" description="Acidic residues" evidence="11">
    <location>
        <begin position="497"/>
        <end position="532"/>
    </location>
</feature>
<dbReference type="EMBL" id="KI545860">
    <property type="protein sequence ID" value="EST08152.1"/>
    <property type="molecule type" value="Genomic_DNA"/>
</dbReference>
<feature type="compositionally biased region" description="Basic and acidic residues" evidence="11">
    <location>
        <begin position="1103"/>
        <end position="1143"/>
    </location>
</feature>
<keyword evidence="6" id="KW-0067">ATP-binding</keyword>
<dbReference type="GO" id="GO:0005654">
    <property type="term" value="C:nucleoplasm"/>
    <property type="evidence" value="ECO:0007669"/>
    <property type="project" value="UniProtKB-ARBA"/>
</dbReference>
<dbReference type="GeneID" id="27418000"/>
<evidence type="ECO:0000256" key="7">
    <source>
        <dbReference type="ARBA" id="ARBA00023134"/>
    </source>
</evidence>
<dbReference type="Pfam" id="PF04950">
    <property type="entry name" value="RIBIOP_C"/>
    <property type="match status" value="1"/>
</dbReference>
<protein>
    <submittedName>
        <fullName evidence="13">GTP-binding protein AARP2 involved in 40S ribosome biogenesis</fullName>
    </submittedName>
</protein>
<dbReference type="InterPro" id="IPR012948">
    <property type="entry name" value="AARP2CN"/>
</dbReference>
<dbReference type="InterPro" id="IPR039761">
    <property type="entry name" value="Bms1/Tsr1"/>
</dbReference>
<dbReference type="GO" id="GO:0034511">
    <property type="term" value="F:U3 snoRNA binding"/>
    <property type="evidence" value="ECO:0007669"/>
    <property type="project" value="TreeGrafter"/>
</dbReference>
<dbReference type="PANTHER" id="PTHR12858:SF2">
    <property type="entry name" value="RIBOSOME BIOGENESIS PROTEIN BMS1 HOMOLOG"/>
    <property type="match status" value="1"/>
</dbReference>
<feature type="compositionally biased region" description="Basic and acidic residues" evidence="11">
    <location>
        <begin position="662"/>
        <end position="673"/>
    </location>
</feature>
<dbReference type="AlphaFoldDB" id="V5GQD9"/>
<dbReference type="CDD" id="cd01882">
    <property type="entry name" value="BMS1"/>
    <property type="match status" value="1"/>
</dbReference>
<dbReference type="eggNOG" id="KOG1951">
    <property type="taxonomic scope" value="Eukaryota"/>
</dbReference>
<dbReference type="GO" id="GO:0000462">
    <property type="term" value="P:maturation of SSU-rRNA from tricistronic rRNA transcript (SSU-rRNA, 5.8S rRNA, LSU-rRNA)"/>
    <property type="evidence" value="ECO:0007669"/>
    <property type="project" value="TreeGrafter"/>
</dbReference>
<keyword evidence="5" id="KW-0378">Hydrolase</keyword>
<keyword evidence="14" id="KW-1185">Reference proteome</keyword>
<proteinExistence type="inferred from homology"/>
<dbReference type="InterPro" id="IPR027417">
    <property type="entry name" value="P-loop_NTPase"/>
</dbReference>
<gene>
    <name evidence="13" type="ORF">PSEUBRA_SCAF18g04682</name>
</gene>
<evidence type="ECO:0000313" key="13">
    <source>
        <dbReference type="EMBL" id="EST08152.1"/>
    </source>
</evidence>
<evidence type="ECO:0000256" key="5">
    <source>
        <dbReference type="ARBA" id="ARBA00022801"/>
    </source>
</evidence>
<evidence type="ECO:0000256" key="2">
    <source>
        <dbReference type="ARBA" id="ARBA00022517"/>
    </source>
</evidence>
<evidence type="ECO:0000256" key="6">
    <source>
        <dbReference type="ARBA" id="ARBA00022840"/>
    </source>
</evidence>
<dbReference type="Gene3D" id="3.40.50.300">
    <property type="entry name" value="P-loop containing nucleotide triphosphate hydrolases"/>
    <property type="match status" value="1"/>
</dbReference>
<dbReference type="GO" id="GO:0030686">
    <property type="term" value="C:90S preribosome"/>
    <property type="evidence" value="ECO:0007669"/>
    <property type="project" value="TreeGrafter"/>
</dbReference>
<evidence type="ECO:0000256" key="1">
    <source>
        <dbReference type="ARBA" id="ARBA00004604"/>
    </source>
</evidence>
<dbReference type="GO" id="GO:0032040">
    <property type="term" value="C:small-subunit processome"/>
    <property type="evidence" value="ECO:0007669"/>
    <property type="project" value="UniProtKB-ARBA"/>
</dbReference>
<evidence type="ECO:0000313" key="14">
    <source>
        <dbReference type="Proteomes" id="UP000019377"/>
    </source>
</evidence>
<evidence type="ECO:0000256" key="9">
    <source>
        <dbReference type="ARBA" id="ARBA00049117"/>
    </source>
</evidence>
<dbReference type="HOGENOM" id="CLU_002486_0_0_1"/>
<dbReference type="Pfam" id="PF22298">
    <property type="entry name" value="Tsr1_G-like"/>
    <property type="match status" value="1"/>
</dbReference>
<dbReference type="PROSITE" id="PS51714">
    <property type="entry name" value="G_BMS1"/>
    <property type="match status" value="1"/>
</dbReference>
<feature type="region of interest" description="Disordered" evidence="11">
    <location>
        <begin position="1"/>
        <end position="32"/>
    </location>
</feature>
<evidence type="ECO:0000259" key="12">
    <source>
        <dbReference type="PROSITE" id="PS51714"/>
    </source>
</evidence>
<dbReference type="InterPro" id="IPR037875">
    <property type="entry name" value="Bms1_N"/>
</dbReference>
<comment type="similarity">
    <text evidence="10">Belongs to the TRAFAC class translation factor GTPase superfamily. Bms1-like GTPase family. BMS1 subfamily.</text>
</comment>
<feature type="region of interest" description="Disordered" evidence="11">
    <location>
        <begin position="397"/>
        <end position="416"/>
    </location>
</feature>
<comment type="catalytic activity">
    <reaction evidence="9">
        <text>GTP + H2O = GDP + phosphate + H(+)</text>
        <dbReference type="Rhea" id="RHEA:19669"/>
        <dbReference type="ChEBI" id="CHEBI:15377"/>
        <dbReference type="ChEBI" id="CHEBI:15378"/>
        <dbReference type="ChEBI" id="CHEBI:37565"/>
        <dbReference type="ChEBI" id="CHEBI:43474"/>
        <dbReference type="ChEBI" id="CHEBI:58189"/>
    </reaction>
    <physiologicalReaction direction="left-to-right" evidence="9">
        <dbReference type="Rhea" id="RHEA:19670"/>
    </physiologicalReaction>
</comment>
<feature type="compositionally biased region" description="Acidic residues" evidence="11">
    <location>
        <begin position="674"/>
        <end position="699"/>
    </location>
</feature>
<keyword evidence="4" id="KW-0547">Nucleotide-binding</keyword>
<dbReference type="InterPro" id="IPR007034">
    <property type="entry name" value="BMS1_TSR1_C"/>
</dbReference>
<dbReference type="RefSeq" id="XP_016293141.1">
    <property type="nucleotide sequence ID" value="XM_016435380.1"/>
</dbReference>
<sequence length="1161" mass="130428">MADAQQSNKAHRKAKTGGKAEKGKAKHTNGFNPKAFISANINVAQKQILRNAEKDQKRFHVPLADRTPEDEPPPIIVAVVGPEGVGKTTLMRSLIRRYTKHTLAEIKGPVTVVTGKKRRVTFIECNNDINSMIDIGKVADLVLLMIDGSFGFEMETMEFLNVLQSHGFPKVIGVLTHLDLIKKAKTLKATKKRLKQRFWTEIYDGAKLFYLSGIINGRYPDTEIQNLSRFIGVMKFRPLIFRNAHPYVLADRMEDLTPREDIRANPKADRTITVYGFLRGTHLRPSQRVHIPGAGDLSITSIEKLNDPCPLPTQDSEKRRKLSDKAKLIHAPMSDVGGVMFDKDAVYINVPGNFTRNGENGEPAGEGEKMVMDLQDAHTTLDNLAAQSELRLFDSDSTGLRDVSSDKQEDASDAFEYASPAKGKRVRRAAFDDVLLDDDIDDNDDIDGEDGDSDGGFDSDAIDDDEDGYKRRAFSRKAVEADEANGAASKDIPFADSDSDMGLESGDEDIDDDEEDEEELGSEAPDSEEDEVAPWKRDLAARAEATVRANRNRRPVDLARLIYSSDKTPEQIASGDVHNKDADEDEDDIRKMAEQDDGDDFFRPADGKPATSKTGEHEEEYQDVPDQSRSLAKAADLSYWAEERVLDSIRRFFITGDEPDNLEERKDGKRGEPVDDAEKDDDEEADDQPADGGEDDADEDARAKALAAKKEALKRRFDEQYDDPDADTKQDWYDEQKDALAAQAALNKAEFDSVDEEVRHQVVGYQPGAYVRIELSKVAYELVENFDPNFPLLVGGLLASEESFGFIQVRIKRHRWHQKILKTNDPLIFSLGWRRFQSIPIYSLDDGTRNRMLKYTPEHMHCLASFYGPVSAPNTGFCAFNTLSTATPSFRVSATGVVLDVDSGSQKIVKKLKLTGTPSKIYKNTAFIKDMFSSALEVAKFEGAHIKTVSGIRGQVKKALAKPEGHFRATFEDKILMSDIVFLRAWYSIQPRKFYNPVTSLLLSSGEARTWQGMRLTGAVRKERQLKAPKHINSSYRSIERTERKFNPLRVPRALQAELPFKSKPKQMQAAKSTSYLAKRAVVLEGEEKKALALLQQMKTVQREKDEKRKAKNNEKKGEKLKLAMKDEEHRAQKRKAEMKEIYRIQGMKAQTAAKRQKTGR</sequence>
<dbReference type="OrthoDB" id="10260897at2759"/>
<keyword evidence="2" id="KW-0690">Ribosome biogenesis</keyword>
<keyword evidence="7" id="KW-0342">GTP-binding</keyword>
<feature type="compositionally biased region" description="Basic and acidic residues" evidence="11">
    <location>
        <begin position="588"/>
        <end position="606"/>
    </location>
</feature>
<evidence type="ECO:0000256" key="10">
    <source>
        <dbReference type="ARBA" id="ARBA00061391"/>
    </source>
</evidence>